<evidence type="ECO:0000313" key="2">
    <source>
        <dbReference type="Proteomes" id="UP001148662"/>
    </source>
</evidence>
<reference evidence="1" key="1">
    <citation type="submission" date="2022-07" db="EMBL/GenBank/DDBJ databases">
        <title>Genome Sequence of Phlebia brevispora.</title>
        <authorList>
            <person name="Buettner E."/>
        </authorList>
    </citation>
    <scope>NUCLEOTIDE SEQUENCE</scope>
    <source>
        <strain evidence="1">MPL23</strain>
    </source>
</reference>
<dbReference type="EMBL" id="JANHOG010000921">
    <property type="protein sequence ID" value="KAJ3549790.1"/>
    <property type="molecule type" value="Genomic_DNA"/>
</dbReference>
<accession>A0ACC1T0K1</accession>
<protein>
    <submittedName>
        <fullName evidence="1">Uncharacterized protein</fullName>
    </submittedName>
</protein>
<dbReference type="Proteomes" id="UP001148662">
    <property type="component" value="Unassembled WGS sequence"/>
</dbReference>
<sequence>MGVHGLATYLRENHSAIANTLVFSTVYDEVTPLVIDGWSFIYDIINLSDLPWVYGGEYGQFAEVVTRVVHAWLSVGLRLYFVFDGPYPDLKFPTIISRMTRSGIQPSLLFFRTSAASRSAPRFLHESAILPPLMLAACVETLSKIAETARRAQDSPTLVEVHFADEEGDPYAVELAARLGAYVVGKDSDFVVLNAEGYAGYIPLDEMVWTAISAATSRFDQGDDDGFQTVVNSKAKKKAAASQRAGVGRGILPPDEPFDLQLTATSYTPIDLAAHLQIPPSLLPLLGALVGNDFTGSRDPSSVSTANPINLQWLFFERQLTLSQRIVRVAKTLSSILHTVFTPGTKNRPKQQVSSVMELIERAVSILMVRSVEHMTSRERERVVERVVDATLQYAIPKYEGDVPGHEGLWSSGVCALHNADVCPLLRYLSTPPSAGALDSEELVEEKALLETQERVRALYVAAYRSGRLDPHILDTMRTGTFWYRQFLENPDLETVSRTFARPIQLWCYALLDSTLGLPEPPEDQEVTSQTEPEDLNERAGEEDDDEDELIDVVEESDEEDPLAPLRGALQQLDGSQASASESTPPPPSVSSHTRSTRPSRQKVVLEYVRRGTRLAAEEVPVPSLSELTSNDSDADASPIQLAPVEDRLDFMLPEQRLVCLTVRWIVSRLSVRAQASNGNKDREKERWSKHEVRAFLASFSWFAPQSRDASADEQLVPIVDRNVQLVAQVLATMEALARFSQVLFVDGELPNPTLRFSGRLFHAYLTNTKPIPTQDVPDRLWHACTENLEHAFLEPSGKRRKKDKKKEAEGMNGAVTPKQNLSKGQKTNGIAIGGKFGLLASLDASA</sequence>
<organism evidence="1 2">
    <name type="scientific">Phlebia brevispora</name>
    <dbReference type="NCBI Taxonomy" id="194682"/>
    <lineage>
        <taxon>Eukaryota</taxon>
        <taxon>Fungi</taxon>
        <taxon>Dikarya</taxon>
        <taxon>Basidiomycota</taxon>
        <taxon>Agaricomycotina</taxon>
        <taxon>Agaricomycetes</taxon>
        <taxon>Polyporales</taxon>
        <taxon>Meruliaceae</taxon>
        <taxon>Phlebia</taxon>
    </lineage>
</organism>
<proteinExistence type="predicted"/>
<gene>
    <name evidence="1" type="ORF">NM688_g5140</name>
</gene>
<evidence type="ECO:0000313" key="1">
    <source>
        <dbReference type="EMBL" id="KAJ3549790.1"/>
    </source>
</evidence>
<name>A0ACC1T0K1_9APHY</name>
<keyword evidence="2" id="KW-1185">Reference proteome</keyword>
<comment type="caution">
    <text evidence="1">The sequence shown here is derived from an EMBL/GenBank/DDBJ whole genome shotgun (WGS) entry which is preliminary data.</text>
</comment>